<dbReference type="Pfam" id="PF05016">
    <property type="entry name" value="ParE_toxin"/>
    <property type="match status" value="1"/>
</dbReference>
<dbReference type="NCBIfam" id="TIGR02385">
    <property type="entry name" value="RelE_StbE"/>
    <property type="match status" value="1"/>
</dbReference>
<keyword evidence="4" id="KW-1185">Reference proteome</keyword>
<dbReference type="OrthoDB" id="9797723at2"/>
<gene>
    <name evidence="3" type="ORF">A7E75_12225</name>
</gene>
<dbReference type="InterPro" id="IPR007712">
    <property type="entry name" value="RelE/ParE_toxin"/>
</dbReference>
<evidence type="ECO:0000256" key="2">
    <source>
        <dbReference type="ARBA" id="ARBA00022649"/>
    </source>
</evidence>
<dbReference type="EMBL" id="CP015518">
    <property type="protein sequence ID" value="APG25692.1"/>
    <property type="molecule type" value="Genomic_DNA"/>
</dbReference>
<reference evidence="3 4" key="1">
    <citation type="journal article" date="2017" name="Genome Announc.">
        <title>Complete Genome Sequences of Two Acetylene-Fermenting Pelobacter acetylenicus Strains.</title>
        <authorList>
            <person name="Sutton J.M."/>
            <person name="Baesman S.M."/>
            <person name="Fierst J.L."/>
            <person name="Poret-Peterson A.T."/>
            <person name="Oremland R.S."/>
            <person name="Dunlap D.S."/>
            <person name="Akob D.M."/>
        </authorList>
    </citation>
    <scope>NUCLEOTIDE SEQUENCE [LARGE SCALE GENOMIC DNA]</scope>
    <source>
        <strain evidence="3 4">DSM 3247</strain>
    </source>
</reference>
<dbReference type="SUPFAM" id="SSF143011">
    <property type="entry name" value="RelE-like"/>
    <property type="match status" value="1"/>
</dbReference>
<organism evidence="3 4">
    <name type="scientific">Syntrophotalea acetylenica</name>
    <name type="common">Pelobacter acetylenicus</name>
    <dbReference type="NCBI Taxonomy" id="29542"/>
    <lineage>
        <taxon>Bacteria</taxon>
        <taxon>Pseudomonadati</taxon>
        <taxon>Thermodesulfobacteriota</taxon>
        <taxon>Desulfuromonadia</taxon>
        <taxon>Desulfuromonadales</taxon>
        <taxon>Syntrophotaleaceae</taxon>
        <taxon>Syntrophotalea</taxon>
    </lineage>
</organism>
<evidence type="ECO:0000313" key="4">
    <source>
        <dbReference type="Proteomes" id="UP000182264"/>
    </source>
</evidence>
<dbReference type="PANTHER" id="PTHR35601">
    <property type="entry name" value="TOXIN RELE"/>
    <property type="match status" value="1"/>
</dbReference>
<dbReference type="KEGG" id="pace:A6070_06250"/>
<comment type="similarity">
    <text evidence="1">Belongs to the RelE toxin family.</text>
</comment>
<keyword evidence="2" id="KW-1277">Toxin-antitoxin system</keyword>
<name>A0A1L3GID3_SYNAC</name>
<sequence>MSWTIEYTRTAETQLRKLDRPVARHILNYMDDKIAPLENPRTRGKALSGPLGELWRYRIGDYRVLCEIQDSIMRILVVEAGHRRQIYK</sequence>
<dbReference type="STRING" id="29542.A6070_06250"/>
<dbReference type="Gene3D" id="3.30.2310.20">
    <property type="entry name" value="RelE-like"/>
    <property type="match status" value="1"/>
</dbReference>
<dbReference type="AlphaFoldDB" id="A0A1L3GID3"/>
<dbReference type="InterPro" id="IPR035093">
    <property type="entry name" value="RelE/ParE_toxin_dom_sf"/>
</dbReference>
<evidence type="ECO:0000313" key="3">
    <source>
        <dbReference type="EMBL" id="APG25692.1"/>
    </source>
</evidence>
<dbReference type="PANTHER" id="PTHR35601:SF1">
    <property type="entry name" value="TOXIN RELE"/>
    <property type="match status" value="1"/>
</dbReference>
<proteinExistence type="inferred from homology"/>
<accession>A0A1L3GID3</accession>
<dbReference type="Proteomes" id="UP000182264">
    <property type="component" value="Chromosome"/>
</dbReference>
<protein>
    <submittedName>
        <fullName evidence="3">Addiction module toxin RelE</fullName>
    </submittedName>
</protein>
<evidence type="ECO:0000256" key="1">
    <source>
        <dbReference type="ARBA" id="ARBA00006226"/>
    </source>
</evidence>
<dbReference type="RefSeq" id="WP_072287535.1">
    <property type="nucleotide sequence ID" value="NZ_CP015455.1"/>
</dbReference>